<dbReference type="OMA" id="FEREFWR"/>
<dbReference type="InterPro" id="IPR019786">
    <property type="entry name" value="Zinc_finger_PHD-type_CS"/>
</dbReference>
<evidence type="ECO:0000256" key="5">
    <source>
        <dbReference type="ARBA" id="ARBA00022723"/>
    </source>
</evidence>
<dbReference type="Pfam" id="PF02373">
    <property type="entry name" value="JmjC"/>
    <property type="match status" value="1"/>
</dbReference>
<evidence type="ECO:0000259" key="17">
    <source>
        <dbReference type="PROSITE" id="PS51184"/>
    </source>
</evidence>
<feature type="region of interest" description="Disordered" evidence="13">
    <location>
        <begin position="921"/>
        <end position="1045"/>
    </location>
</feature>
<dbReference type="FunFam" id="1.10.150.60:FF:000016">
    <property type="entry name" value="Putative Lysine-specific demethylase 5B"/>
    <property type="match status" value="1"/>
</dbReference>
<dbReference type="SUPFAM" id="SSF51197">
    <property type="entry name" value="Clavaminate synthase-like"/>
    <property type="match status" value="1"/>
</dbReference>
<dbReference type="InterPro" id="IPR001606">
    <property type="entry name" value="ARID_dom"/>
</dbReference>
<dbReference type="GO" id="GO:0008270">
    <property type="term" value="F:zinc ion binding"/>
    <property type="evidence" value="ECO:0007669"/>
    <property type="project" value="UniProtKB-KW"/>
</dbReference>
<comment type="similarity">
    <text evidence="3">Belongs to the JARID1 histone demethylase family.</text>
</comment>
<evidence type="ECO:0000256" key="3">
    <source>
        <dbReference type="ARBA" id="ARBA00006801"/>
    </source>
</evidence>
<feature type="compositionally biased region" description="Polar residues" evidence="13">
    <location>
        <begin position="996"/>
        <end position="1021"/>
    </location>
</feature>
<dbReference type="EMBL" id="CWKI01000007">
    <property type="protein sequence ID" value="CTR08019.1"/>
    <property type="molecule type" value="Genomic_DNA"/>
</dbReference>
<feature type="compositionally biased region" description="Acidic residues" evidence="13">
    <location>
        <begin position="925"/>
        <end position="938"/>
    </location>
</feature>
<feature type="compositionally biased region" description="Polar residues" evidence="13">
    <location>
        <begin position="29"/>
        <end position="57"/>
    </location>
</feature>
<protein>
    <recommendedName>
        <fullName evidence="4">[histone H3]-trimethyl-L-lysine(4) demethylase</fullName>
        <ecNumber evidence="4">1.14.11.67</ecNumber>
    </recommendedName>
</protein>
<dbReference type="InterPro" id="IPR003349">
    <property type="entry name" value="JmjN"/>
</dbReference>
<dbReference type="PANTHER" id="PTHR10694">
    <property type="entry name" value="LYSINE-SPECIFIC DEMETHYLASE"/>
    <property type="match status" value="1"/>
</dbReference>
<feature type="compositionally biased region" description="Pro residues" evidence="13">
    <location>
        <begin position="1024"/>
        <end position="1038"/>
    </location>
</feature>
<feature type="compositionally biased region" description="Pro residues" evidence="13">
    <location>
        <begin position="970"/>
        <end position="982"/>
    </location>
</feature>
<dbReference type="Gene3D" id="1.10.150.60">
    <property type="entry name" value="ARID DNA-binding domain"/>
    <property type="match status" value="1"/>
</dbReference>
<keyword evidence="20" id="KW-1185">Reference proteome</keyword>
<evidence type="ECO:0000256" key="13">
    <source>
        <dbReference type="SAM" id="MobiDB-lite"/>
    </source>
</evidence>
<sequence>MASPSPPLATFISSMDLVFSDDEGDAGPSSASSSRNGTPSSSLGMSGETESAPSTSKGRMVASSGGRMSVRASKASALAALQLKNRQQAAAAAAASTSAELTPEVKSEPIVEEEPLGAHPSKNSARRAMKLPRAPPLDFSTLRTEAPRLPNPPPRQKPRLFELEEAPVYHPTIEEFAQPMEYIESIAQEARQFGICKIVPPEGWRPTFAIDTETFRFKTRLQQLNSMEATARASLNFLEQLYLFHRQQGSTGMSIPSIGGKPVDMWKLKREVNALGGYAAVTNGRKWTTVGKALGYNVASNTGICSQLKMSYYRIIVPFEEYVKRVKLAGGQAPPDPIKEASHVGDTSDAMKAFASKLADTPKQQPNGSEELLTPMSETGPSRRSQVEPNERVRTASDKLNEALELKPTTRHKTRRPGEACEICTLDHDPDRIVLCDECDRGYHLHCLTPPLKQVPTSQFYCDKCLLNNGADYGFEEGQDHSLYSFRRRADAFKRKWLQEHPLPLSKGKGREDDAPMSEENGDDVWKEQIAIEDHFEREFWRLVESPRETVEVEYGADVASTKDGAGFPNIEVHPLNPYSRDGWNLHNLPILAGSLLRYIKSDISGMTIPWIYVGMVFSTFAWHKEDHYTYSINYHHLGDTKTWYGVPGADDEKLEAVMKESAPELFDQQPDLMFQLVTLMSPERLKKNDVRVYAADQRPNEFIITFPGAYHSGFNHGFNFNEAVNFALPDWLEDDLRCIERYREIKKNPVFSHDELLITIAQWERDPRTASWLSPHIREMVDRELELRERIRASESAPDELVEPFDRVEEEYQCEHCKTMCYLSQIITEDARSIACLDHGSTLPTGTKILRVRFTDAELSQLASRVHNRALKASRLPEPTAGTPEAADAPRQSGRKRKPSAALLEAAGEMALPAAQRVKVIHEESEESDEDDEEQAEDAGAQENGIKAEDMPIEQGDIAVDPALSFAAPAPPPVAAPPPVPAAASGDIIVDSGIYTPQRSPSPQAGPSYASSAYQQTQLRFSPPRPGPSSTPLPPVSQAPWGRW</sequence>
<feature type="domain" description="ARID" evidence="15">
    <location>
        <begin position="231"/>
        <end position="324"/>
    </location>
</feature>
<comment type="catalytic activity">
    <reaction evidence="11">
        <text>N(6),N(6),N(6)-trimethyl-L-lysyl(4)-[histone H3] + 3 2-oxoglutarate + 3 O2 = L-lysyl(4)-[histone H3] + 3 formaldehyde + 3 succinate + 3 CO2</text>
        <dbReference type="Rhea" id="RHEA:60208"/>
        <dbReference type="Rhea" id="RHEA-COMP:15537"/>
        <dbReference type="Rhea" id="RHEA-COMP:15547"/>
        <dbReference type="ChEBI" id="CHEBI:15379"/>
        <dbReference type="ChEBI" id="CHEBI:16526"/>
        <dbReference type="ChEBI" id="CHEBI:16810"/>
        <dbReference type="ChEBI" id="CHEBI:16842"/>
        <dbReference type="ChEBI" id="CHEBI:29969"/>
        <dbReference type="ChEBI" id="CHEBI:30031"/>
        <dbReference type="ChEBI" id="CHEBI:61961"/>
        <dbReference type="EC" id="1.14.11.67"/>
    </reaction>
</comment>
<dbReference type="CDD" id="cd16100">
    <property type="entry name" value="ARID"/>
    <property type="match status" value="1"/>
</dbReference>
<evidence type="ECO:0000313" key="20">
    <source>
        <dbReference type="Proteomes" id="UP000199069"/>
    </source>
</evidence>
<dbReference type="InterPro" id="IPR001965">
    <property type="entry name" value="Znf_PHD"/>
</dbReference>
<dbReference type="GO" id="GO:0006355">
    <property type="term" value="P:regulation of DNA-templated transcription"/>
    <property type="evidence" value="ECO:0007669"/>
    <property type="project" value="TreeGrafter"/>
</dbReference>
<feature type="domain" description="JmjN" evidence="16">
    <location>
        <begin position="166"/>
        <end position="207"/>
    </location>
</feature>
<dbReference type="Pfam" id="PF00628">
    <property type="entry name" value="PHD"/>
    <property type="match status" value="1"/>
</dbReference>
<keyword evidence="9" id="KW-0408">Iron</keyword>
<evidence type="ECO:0000256" key="11">
    <source>
        <dbReference type="ARBA" id="ARBA00048734"/>
    </source>
</evidence>
<gene>
    <name evidence="18" type="primary">FGENESH: predicted gene_7.265</name>
    <name evidence="19" type="ORF">AAT19DRAFT_15388</name>
    <name evidence="18" type="ORF">BN2166_0038800</name>
</gene>
<dbReference type="SUPFAM" id="SSF57903">
    <property type="entry name" value="FYVE/PHD zinc finger"/>
    <property type="match status" value="1"/>
</dbReference>
<dbReference type="PROSITE" id="PS51183">
    <property type="entry name" value="JMJN"/>
    <property type="match status" value="1"/>
</dbReference>
<reference evidence="18 20" key="1">
    <citation type="submission" date="2015-07" db="EMBL/GenBank/DDBJ databases">
        <authorList>
            <person name="Cajimat M.N.B."/>
            <person name="Milazzo M.L."/>
            <person name="Fulhorst C.F."/>
        </authorList>
    </citation>
    <scope>NUCLEOTIDE SEQUENCE [LARGE SCALE GENOMIC DNA]</scope>
    <source>
        <strain evidence="18">Single colony</strain>
    </source>
</reference>
<feature type="domain" description="JmjC" evidence="17">
    <location>
        <begin position="578"/>
        <end position="744"/>
    </location>
</feature>
<keyword evidence="5" id="KW-0479">Metal-binding</keyword>
<dbReference type="OrthoDB" id="1678912at2759"/>
<keyword evidence="8" id="KW-0560">Oxidoreductase</keyword>
<dbReference type="AlphaFoldDB" id="A0A0K3CE53"/>
<evidence type="ECO:0000259" key="15">
    <source>
        <dbReference type="PROSITE" id="PS51011"/>
    </source>
</evidence>
<feature type="region of interest" description="Disordered" evidence="13">
    <location>
        <begin position="871"/>
        <end position="901"/>
    </location>
</feature>
<accession>A0A0K3CE53</accession>
<dbReference type="PANTHER" id="PTHR10694:SF33">
    <property type="entry name" value="LYSINE-SPECIFIC DEMETHYLASE 5"/>
    <property type="match status" value="1"/>
</dbReference>
<keyword evidence="6 12" id="KW-0863">Zinc-finger</keyword>
<feature type="region of interest" description="Disordered" evidence="13">
    <location>
        <begin position="94"/>
        <end position="158"/>
    </location>
</feature>
<feature type="region of interest" description="Disordered" evidence="13">
    <location>
        <begin position="359"/>
        <end position="397"/>
    </location>
</feature>
<evidence type="ECO:0000313" key="19">
    <source>
        <dbReference type="EMBL" id="PRQ73821.1"/>
    </source>
</evidence>
<dbReference type="InterPro" id="IPR011011">
    <property type="entry name" value="Znf_FYVE_PHD"/>
</dbReference>
<dbReference type="InterPro" id="IPR048615">
    <property type="entry name" value="KDM5_C-hel"/>
</dbReference>
<proteinExistence type="inferred from homology"/>
<dbReference type="SMART" id="SM01014">
    <property type="entry name" value="ARID"/>
    <property type="match status" value="1"/>
</dbReference>
<dbReference type="GO" id="GO:0034647">
    <property type="term" value="F:histone H3K4me/H3K4me2/H3K4me3 demethylase activity"/>
    <property type="evidence" value="ECO:0007669"/>
    <property type="project" value="UniProtKB-EC"/>
</dbReference>
<dbReference type="PROSITE" id="PS51184">
    <property type="entry name" value="JMJC"/>
    <property type="match status" value="1"/>
</dbReference>
<dbReference type="Pfam" id="PF02375">
    <property type="entry name" value="JmjN"/>
    <property type="match status" value="1"/>
</dbReference>
<evidence type="ECO:0000256" key="8">
    <source>
        <dbReference type="ARBA" id="ARBA00023002"/>
    </source>
</evidence>
<dbReference type="Proteomes" id="UP000239560">
    <property type="component" value="Unassembled WGS sequence"/>
</dbReference>
<comment type="cofactor">
    <cofactor evidence="1">
        <name>Fe(2+)</name>
        <dbReference type="ChEBI" id="CHEBI:29033"/>
    </cofactor>
</comment>
<comment type="subcellular location">
    <subcellularLocation>
        <location evidence="2">Nucleus</location>
    </subcellularLocation>
</comment>
<dbReference type="InterPro" id="IPR036431">
    <property type="entry name" value="ARID_dom_sf"/>
</dbReference>
<evidence type="ECO:0000256" key="6">
    <source>
        <dbReference type="ARBA" id="ARBA00022771"/>
    </source>
</evidence>
<name>A0A0K3CE53_RHOTO</name>
<organism evidence="18 20">
    <name type="scientific">Rhodotorula toruloides</name>
    <name type="common">Yeast</name>
    <name type="synonym">Rhodosporidium toruloides</name>
    <dbReference type="NCBI Taxonomy" id="5286"/>
    <lineage>
        <taxon>Eukaryota</taxon>
        <taxon>Fungi</taxon>
        <taxon>Dikarya</taxon>
        <taxon>Basidiomycota</taxon>
        <taxon>Pucciniomycotina</taxon>
        <taxon>Microbotryomycetes</taxon>
        <taxon>Sporidiobolales</taxon>
        <taxon>Sporidiobolaceae</taxon>
        <taxon>Rhodotorula</taxon>
    </lineage>
</organism>
<reference evidence="19 21" key="2">
    <citation type="journal article" date="2018" name="Elife">
        <title>Functional genomics of lipid metabolism in the oleaginous yeast Rhodosporidium toruloides.</title>
        <authorList>
            <person name="Coradetti S.T."/>
            <person name="Pinel D."/>
            <person name="Geiselman G."/>
            <person name="Ito M."/>
            <person name="Mondo S."/>
            <person name="Reilly M.C."/>
            <person name="Cheng Y.F."/>
            <person name="Bauer S."/>
            <person name="Grigoriev I."/>
            <person name="Gladden J.M."/>
            <person name="Simmons B.A."/>
            <person name="Brem R."/>
            <person name="Arkin A.P."/>
            <person name="Skerker J.M."/>
        </authorList>
    </citation>
    <scope>NUCLEOTIDE SEQUENCE [LARGE SCALE GENOMIC DNA]</scope>
    <source>
        <strain evidence="19 21">NBRC 0880</strain>
    </source>
</reference>
<dbReference type="GO" id="GO:0005634">
    <property type="term" value="C:nucleus"/>
    <property type="evidence" value="ECO:0007669"/>
    <property type="project" value="UniProtKB-SubCell"/>
</dbReference>
<dbReference type="Pfam" id="PF01388">
    <property type="entry name" value="ARID"/>
    <property type="match status" value="1"/>
</dbReference>
<feature type="compositionally biased region" description="Basic and acidic residues" evidence="13">
    <location>
        <begin position="385"/>
        <end position="397"/>
    </location>
</feature>
<dbReference type="GO" id="GO:0003677">
    <property type="term" value="F:DNA binding"/>
    <property type="evidence" value="ECO:0007669"/>
    <property type="project" value="InterPro"/>
</dbReference>
<dbReference type="STRING" id="5286.A0A0K3CE53"/>
<evidence type="ECO:0000256" key="2">
    <source>
        <dbReference type="ARBA" id="ARBA00004123"/>
    </source>
</evidence>
<evidence type="ECO:0000313" key="18">
    <source>
        <dbReference type="EMBL" id="CTR08019.1"/>
    </source>
</evidence>
<dbReference type="PROSITE" id="PS01359">
    <property type="entry name" value="ZF_PHD_1"/>
    <property type="match status" value="1"/>
</dbReference>
<evidence type="ECO:0000256" key="12">
    <source>
        <dbReference type="PROSITE-ProRule" id="PRU00146"/>
    </source>
</evidence>
<dbReference type="CDD" id="cd15543">
    <property type="entry name" value="PHD_RSF1"/>
    <property type="match status" value="1"/>
</dbReference>
<evidence type="ECO:0000313" key="21">
    <source>
        <dbReference type="Proteomes" id="UP000239560"/>
    </source>
</evidence>
<feature type="domain" description="PHD-type" evidence="14">
    <location>
        <begin position="418"/>
        <end position="468"/>
    </location>
</feature>
<evidence type="ECO:0000256" key="7">
    <source>
        <dbReference type="ARBA" id="ARBA00022833"/>
    </source>
</evidence>
<dbReference type="Gene3D" id="2.60.120.650">
    <property type="entry name" value="Cupin"/>
    <property type="match status" value="1"/>
</dbReference>
<dbReference type="InterPro" id="IPR004198">
    <property type="entry name" value="Znf_C5HC2"/>
</dbReference>
<keyword evidence="10" id="KW-0539">Nucleus</keyword>
<keyword evidence="7" id="KW-0862">Zinc</keyword>
<dbReference type="EC" id="1.14.11.67" evidence="4"/>
<dbReference type="SMART" id="SM00545">
    <property type="entry name" value="JmjN"/>
    <property type="match status" value="1"/>
</dbReference>
<evidence type="ECO:0000259" key="14">
    <source>
        <dbReference type="PROSITE" id="PS50016"/>
    </source>
</evidence>
<dbReference type="PROSITE" id="PS51011">
    <property type="entry name" value="ARID"/>
    <property type="match status" value="1"/>
</dbReference>
<dbReference type="SUPFAM" id="SSF46774">
    <property type="entry name" value="ARID-like"/>
    <property type="match status" value="1"/>
</dbReference>
<dbReference type="PROSITE" id="PS50016">
    <property type="entry name" value="ZF_PHD_2"/>
    <property type="match status" value="1"/>
</dbReference>
<evidence type="ECO:0000256" key="10">
    <source>
        <dbReference type="ARBA" id="ARBA00023242"/>
    </source>
</evidence>
<dbReference type="InterPro" id="IPR019787">
    <property type="entry name" value="Znf_PHD-finger"/>
</dbReference>
<evidence type="ECO:0000256" key="1">
    <source>
        <dbReference type="ARBA" id="ARBA00001954"/>
    </source>
</evidence>
<dbReference type="EMBL" id="LCTV02000007">
    <property type="protein sequence ID" value="PRQ73821.1"/>
    <property type="molecule type" value="Genomic_DNA"/>
</dbReference>
<dbReference type="Pfam" id="PF02928">
    <property type="entry name" value="zf-C5HC2"/>
    <property type="match status" value="1"/>
</dbReference>
<evidence type="ECO:0000256" key="9">
    <source>
        <dbReference type="ARBA" id="ARBA00023004"/>
    </source>
</evidence>
<evidence type="ECO:0000259" key="16">
    <source>
        <dbReference type="PROSITE" id="PS51183"/>
    </source>
</evidence>
<evidence type="ECO:0000256" key="4">
    <source>
        <dbReference type="ARBA" id="ARBA00012902"/>
    </source>
</evidence>
<dbReference type="GO" id="GO:0000785">
    <property type="term" value="C:chromatin"/>
    <property type="evidence" value="ECO:0007669"/>
    <property type="project" value="TreeGrafter"/>
</dbReference>
<dbReference type="InterPro" id="IPR003347">
    <property type="entry name" value="JmjC_dom"/>
</dbReference>
<feature type="region of interest" description="Disordered" evidence="13">
    <location>
        <begin position="14"/>
        <end position="75"/>
    </location>
</feature>
<dbReference type="Pfam" id="PF21323">
    <property type="entry name" value="KDM5_C-hel"/>
    <property type="match status" value="1"/>
</dbReference>
<dbReference type="Proteomes" id="UP000199069">
    <property type="component" value="Unassembled WGS sequence"/>
</dbReference>
<dbReference type="SMART" id="SM00558">
    <property type="entry name" value="JmjC"/>
    <property type="match status" value="1"/>
</dbReference>
<dbReference type="SMART" id="SM00249">
    <property type="entry name" value="PHD"/>
    <property type="match status" value="1"/>
</dbReference>
<dbReference type="SMART" id="SM00501">
    <property type="entry name" value="BRIGHT"/>
    <property type="match status" value="1"/>
</dbReference>